<dbReference type="Pfam" id="PF25963">
    <property type="entry name" value="Beta-barrel_AAEA"/>
    <property type="match status" value="1"/>
</dbReference>
<dbReference type="Gene3D" id="2.40.30.170">
    <property type="match status" value="1"/>
</dbReference>
<reference evidence="5 6" key="1">
    <citation type="submission" date="2020-10" db="EMBL/GenBank/DDBJ databases">
        <title>Sequencing the genomes of 1000 actinobacteria strains.</title>
        <authorList>
            <person name="Klenk H.-P."/>
        </authorList>
    </citation>
    <scope>NUCLEOTIDE SEQUENCE [LARGE SCALE GENOMIC DNA]</scope>
    <source>
        <strain evidence="5 6">DSM 7307</strain>
    </source>
</reference>
<accession>A0ABR9ILY7</accession>
<evidence type="ECO:0000256" key="2">
    <source>
        <dbReference type="SAM" id="Phobius"/>
    </source>
</evidence>
<feature type="compositionally biased region" description="Polar residues" evidence="1">
    <location>
        <begin position="1"/>
        <end position="15"/>
    </location>
</feature>
<feature type="transmembrane region" description="Helical" evidence="2">
    <location>
        <begin position="39"/>
        <end position="58"/>
    </location>
</feature>
<feature type="domain" description="Multidrug resistance protein MdtA-like barrel-sandwich hybrid" evidence="3">
    <location>
        <begin position="79"/>
        <end position="275"/>
    </location>
</feature>
<dbReference type="PANTHER" id="PTHR30386">
    <property type="entry name" value="MEMBRANE FUSION SUBUNIT OF EMRAB-TOLC MULTIDRUG EFFLUX PUMP"/>
    <property type="match status" value="1"/>
</dbReference>
<gene>
    <name evidence="5" type="ORF">H4W29_001384</name>
</gene>
<dbReference type="Gene3D" id="1.10.287.470">
    <property type="entry name" value="Helix hairpin bin"/>
    <property type="match status" value="1"/>
</dbReference>
<dbReference type="InterPro" id="IPR050739">
    <property type="entry name" value="MFP"/>
</dbReference>
<proteinExistence type="predicted"/>
<protein>
    <submittedName>
        <fullName evidence="5">Membrane fusion protein (Multidrug efflux system)</fullName>
    </submittedName>
</protein>
<dbReference type="InterPro" id="IPR058625">
    <property type="entry name" value="MdtA-like_BSH"/>
</dbReference>
<dbReference type="EMBL" id="JADBEC010000001">
    <property type="protein sequence ID" value="MBE1504203.1"/>
    <property type="molecule type" value="Genomic_DNA"/>
</dbReference>
<dbReference type="Gene3D" id="2.40.50.100">
    <property type="match status" value="1"/>
</dbReference>
<name>A0ABR9ILY7_RHIVS</name>
<dbReference type="RefSeq" id="WP_192728264.1">
    <property type="nucleotide sequence ID" value="NZ_BAAAVL010000001.1"/>
</dbReference>
<feature type="domain" description="p-hydroxybenzoic acid efflux pump subunit AaeA-like beta-barrel" evidence="4">
    <location>
        <begin position="281"/>
        <end position="372"/>
    </location>
</feature>
<evidence type="ECO:0000313" key="5">
    <source>
        <dbReference type="EMBL" id="MBE1504203.1"/>
    </source>
</evidence>
<comment type="caution">
    <text evidence="5">The sequence shown here is derived from an EMBL/GenBank/DDBJ whole genome shotgun (WGS) entry which is preliminary data.</text>
</comment>
<evidence type="ECO:0000313" key="6">
    <source>
        <dbReference type="Proteomes" id="UP000620262"/>
    </source>
</evidence>
<evidence type="ECO:0000259" key="3">
    <source>
        <dbReference type="Pfam" id="PF25917"/>
    </source>
</evidence>
<keyword evidence="2" id="KW-0472">Membrane</keyword>
<keyword evidence="6" id="KW-1185">Reference proteome</keyword>
<feature type="region of interest" description="Disordered" evidence="1">
    <location>
        <begin position="1"/>
        <end position="33"/>
    </location>
</feature>
<organism evidence="5 6">
    <name type="scientific">Rhizobium viscosum</name>
    <name type="common">Arthrobacter viscosus</name>
    <dbReference type="NCBI Taxonomy" id="1673"/>
    <lineage>
        <taxon>Bacteria</taxon>
        <taxon>Pseudomonadati</taxon>
        <taxon>Pseudomonadota</taxon>
        <taxon>Alphaproteobacteria</taxon>
        <taxon>Hyphomicrobiales</taxon>
        <taxon>Rhizobiaceae</taxon>
        <taxon>Rhizobium/Agrobacterium group</taxon>
        <taxon>Rhizobium</taxon>
    </lineage>
</organism>
<dbReference type="PRINTS" id="PR01490">
    <property type="entry name" value="RTXTOXIND"/>
</dbReference>
<sequence length="388" mass="40762">MTMNVTNHPANTNLKTSDESDQAETGTPVPPTRKPKWRMLVLGTIGMVALGAAAYGGWKYWTVWQFEQSTDDAYVQADVVAIAPQVAGYIQTLLVNDNQPVKAGDVLATIDPRDFQAAVDQAKADVAEAEAAIGSIAAQLSEQKALIDEAQATINTDQASEVFAEQNNQRFMTLSKTGSATVEEAQQAASQADSAKAVVVKDKAALVAAQKQIATLDAQQSEAQATLGHNRAALAQAELNLGYTVLRAPVDGVVGARAVRVGLYAQPGQQLLAVVPLQAAYVVANYKETQLANVKPGEPVRIDVDTFSGITVRGIVNSLAPASGQEFALLPPDNATGNFTKIVQRVPVKITIDKSDPLAGRLLPGMSVTTTIKVGPAVDSNPPGNAGK</sequence>
<dbReference type="SUPFAM" id="SSF111369">
    <property type="entry name" value="HlyD-like secretion proteins"/>
    <property type="match status" value="2"/>
</dbReference>
<dbReference type="PANTHER" id="PTHR30386:SF24">
    <property type="entry name" value="MULTIDRUG RESISTANCE EFFLUX PUMP"/>
    <property type="match status" value="1"/>
</dbReference>
<dbReference type="Pfam" id="PF25917">
    <property type="entry name" value="BSH_RND"/>
    <property type="match status" value="1"/>
</dbReference>
<keyword evidence="2" id="KW-1133">Transmembrane helix</keyword>
<keyword evidence="2" id="KW-0812">Transmembrane</keyword>
<evidence type="ECO:0000259" key="4">
    <source>
        <dbReference type="Pfam" id="PF25963"/>
    </source>
</evidence>
<dbReference type="InterPro" id="IPR058634">
    <property type="entry name" value="AaeA-lik-b-barrel"/>
</dbReference>
<dbReference type="Proteomes" id="UP000620262">
    <property type="component" value="Unassembled WGS sequence"/>
</dbReference>
<evidence type="ECO:0000256" key="1">
    <source>
        <dbReference type="SAM" id="MobiDB-lite"/>
    </source>
</evidence>